<accession>A0ABY5BDC7</accession>
<dbReference type="EMBL" id="CP099587">
    <property type="protein sequence ID" value="USS44659.1"/>
    <property type="molecule type" value="Genomic_DNA"/>
</dbReference>
<reference evidence="1" key="1">
    <citation type="submission" date="2022-06" db="EMBL/GenBank/DDBJ databases">
        <title>Draft genome sequence of Burkholderia glumae strain GR20004 isolated from rice panicle showing bacterial panicle blight.</title>
        <authorList>
            <person name="Choi S.Y."/>
            <person name="Lee Y.H."/>
        </authorList>
    </citation>
    <scope>NUCLEOTIDE SEQUENCE</scope>
    <source>
        <strain evidence="1">GR20004</strain>
    </source>
</reference>
<protein>
    <submittedName>
        <fullName evidence="1">DUF1566 domain-containing protein</fullName>
    </submittedName>
</protein>
<sequence length="161" mass="17818">MTITLASIEAAQEKLTDDHARINAMIEAFRKQPQSTQITIPAVTIPLAAGERLAGAIHNDDGTVAHYVILLPGDVDDVTWQAAKDWASEQGGELPSRREQSLLYSNLKDEFEGAWYWSAEVHESNSGWAWCQSFTSGGQDSTPQSDEFRARAVRRFIPSVI</sequence>
<name>A0ABY5BDC7_BURGL</name>
<gene>
    <name evidence="1" type="ORF">NFI99_23820</name>
</gene>
<evidence type="ECO:0000313" key="2">
    <source>
        <dbReference type="Proteomes" id="UP001056386"/>
    </source>
</evidence>
<organism evidence="1 2">
    <name type="scientific">Burkholderia glumae</name>
    <name type="common">Pseudomonas glumae</name>
    <dbReference type="NCBI Taxonomy" id="337"/>
    <lineage>
        <taxon>Bacteria</taxon>
        <taxon>Pseudomonadati</taxon>
        <taxon>Pseudomonadota</taxon>
        <taxon>Betaproteobacteria</taxon>
        <taxon>Burkholderiales</taxon>
        <taxon>Burkholderiaceae</taxon>
        <taxon>Burkholderia</taxon>
    </lineage>
</organism>
<dbReference type="Proteomes" id="UP001056386">
    <property type="component" value="Chromosome 1"/>
</dbReference>
<proteinExistence type="predicted"/>
<keyword evidence="2" id="KW-1185">Reference proteome</keyword>
<evidence type="ECO:0000313" key="1">
    <source>
        <dbReference type="EMBL" id="USS44659.1"/>
    </source>
</evidence>
<dbReference type="RefSeq" id="WP_252836706.1">
    <property type="nucleotide sequence ID" value="NZ_CP099587.1"/>
</dbReference>